<feature type="binding site" evidence="9">
    <location>
        <position position="208"/>
    </location>
    <ligand>
        <name>substrate</name>
    </ligand>
</feature>
<dbReference type="AlphaFoldDB" id="A0A5J5GNB8"/>
<comment type="pathway">
    <text evidence="2 9 10">Carbohydrate degradation; glycolysis; D-glyceraldehyde 3-phosphate from glycerone phosphate: step 1/1.</text>
</comment>
<accession>A0A5J5GNB8</accession>
<dbReference type="InterPro" id="IPR020861">
    <property type="entry name" value="Triosephosphate_isomerase_AS"/>
</dbReference>
<dbReference type="FunFam" id="3.20.20.70:FF:000016">
    <property type="entry name" value="Triosephosphate isomerase"/>
    <property type="match status" value="1"/>
</dbReference>
<feature type="active site" description="Proton acceptor" evidence="9">
    <location>
        <position position="163"/>
    </location>
</feature>
<dbReference type="SUPFAM" id="SSF51351">
    <property type="entry name" value="Triosephosphate isomerase (TIM)"/>
    <property type="match status" value="1"/>
</dbReference>
<comment type="similarity">
    <text evidence="4 9 10">Belongs to the triosephosphate isomerase family.</text>
</comment>
<evidence type="ECO:0000256" key="6">
    <source>
        <dbReference type="ARBA" id="ARBA00022490"/>
    </source>
</evidence>
<dbReference type="UniPathway" id="UPA00109">
    <property type="reaction ID" value="UER00189"/>
</dbReference>
<dbReference type="InterPro" id="IPR035990">
    <property type="entry name" value="TIM_sf"/>
</dbReference>
<dbReference type="PROSITE" id="PS51440">
    <property type="entry name" value="TIM_2"/>
    <property type="match status" value="1"/>
</dbReference>
<dbReference type="Pfam" id="PF00121">
    <property type="entry name" value="TIM"/>
    <property type="match status" value="1"/>
</dbReference>
<protein>
    <recommendedName>
        <fullName evidence="9 10">Triosephosphate isomerase</fullName>
        <shortName evidence="9">TIM</shortName>
        <shortName evidence="9">TPI</shortName>
        <ecNumber evidence="9 10">5.3.1.1</ecNumber>
    </recommendedName>
    <alternativeName>
        <fullName evidence="9">Triose-phosphate isomerase</fullName>
    </alternativeName>
</protein>
<reference evidence="11 12" key="1">
    <citation type="submission" date="2019-09" db="EMBL/GenBank/DDBJ databases">
        <authorList>
            <person name="Park J.-S."/>
            <person name="Choi H.-J."/>
        </authorList>
    </citation>
    <scope>NUCLEOTIDE SEQUENCE [LARGE SCALE GENOMIC DNA]</scope>
    <source>
        <strain evidence="11 12">176SS1-4</strain>
    </source>
</reference>
<evidence type="ECO:0000256" key="8">
    <source>
        <dbReference type="ARBA" id="ARBA00023235"/>
    </source>
</evidence>
<dbReference type="UniPathway" id="UPA00138"/>
<keyword evidence="12" id="KW-1185">Reference proteome</keyword>
<dbReference type="Gene3D" id="3.20.20.70">
    <property type="entry name" value="Aldolase class I"/>
    <property type="match status" value="1"/>
</dbReference>
<evidence type="ECO:0000256" key="1">
    <source>
        <dbReference type="ARBA" id="ARBA00000148"/>
    </source>
</evidence>
<dbReference type="InterPro" id="IPR022896">
    <property type="entry name" value="TrioseP_Isoase_bac/euk"/>
</dbReference>
<keyword evidence="5 9" id="KW-0312">Gluconeogenesis</keyword>
<comment type="function">
    <text evidence="9">Involved in the gluconeogenesis. Catalyzes stereospecifically the conversion of dihydroxyacetone phosphate (DHAP) to D-glyceraldehyde-3-phosphate (G3P).</text>
</comment>
<dbReference type="HAMAP" id="MF_00147_B">
    <property type="entry name" value="TIM_B"/>
    <property type="match status" value="1"/>
</dbReference>
<keyword evidence="8 9" id="KW-0413">Isomerase</keyword>
<dbReference type="UniPathway" id="UPA01066"/>
<comment type="catalytic activity">
    <reaction evidence="9 10">
        <text>D-glyceraldehyde 3-phosphate = dihydroxyacetone phosphate</text>
        <dbReference type="Rhea" id="RHEA:18585"/>
        <dbReference type="ChEBI" id="CHEBI:57642"/>
        <dbReference type="ChEBI" id="CHEBI:59776"/>
        <dbReference type="EC" id="5.3.1.1"/>
    </reaction>
</comment>
<dbReference type="CDD" id="cd00311">
    <property type="entry name" value="TIM"/>
    <property type="match status" value="1"/>
</dbReference>
<dbReference type="GO" id="GO:0046166">
    <property type="term" value="P:glyceraldehyde-3-phosphate biosynthetic process"/>
    <property type="evidence" value="ECO:0007669"/>
    <property type="project" value="TreeGrafter"/>
</dbReference>
<comment type="pathway">
    <text evidence="3">Carbohydrate metabolism; erythritol degradation.</text>
</comment>
<evidence type="ECO:0000256" key="4">
    <source>
        <dbReference type="ARBA" id="ARBA00007422"/>
    </source>
</evidence>
<dbReference type="GO" id="GO:0006096">
    <property type="term" value="P:glycolytic process"/>
    <property type="evidence" value="ECO:0007669"/>
    <property type="project" value="UniProtKB-UniRule"/>
</dbReference>
<keyword evidence="6 9" id="KW-0963">Cytoplasm</keyword>
<evidence type="ECO:0000256" key="9">
    <source>
        <dbReference type="HAMAP-Rule" id="MF_00147"/>
    </source>
</evidence>
<comment type="caution">
    <text evidence="11">The sequence shown here is derived from an EMBL/GenBank/DDBJ whole genome shotgun (WGS) entry which is preliminary data.</text>
</comment>
<dbReference type="NCBIfam" id="TIGR00419">
    <property type="entry name" value="tim"/>
    <property type="match status" value="1"/>
</dbReference>
<dbReference type="GO" id="GO:0019563">
    <property type="term" value="P:glycerol catabolic process"/>
    <property type="evidence" value="ECO:0007669"/>
    <property type="project" value="TreeGrafter"/>
</dbReference>
<gene>
    <name evidence="9" type="primary">tpiA</name>
    <name evidence="11" type="ORF">F3S47_06680</name>
</gene>
<dbReference type="PANTHER" id="PTHR21139:SF42">
    <property type="entry name" value="TRIOSEPHOSPHATE ISOMERASE"/>
    <property type="match status" value="1"/>
</dbReference>
<sequence>MRRKLAAGNWKMNGSLSAMAEVQALCEAHPEPKVDMLLCPPATLIWPMASMRGEHPLAVGAQDCHPEDKGAHTGDIAAPMLREAGATAVIVGHSERRADHGESSETVRAKAEAAHRAGLLAVVCVGETLEEREAGRALEVVGEQLAASLPPGSTGETVVVAYEPVWAIGTGKVAGTEEIGEMHGFLREALRKSHPEAADAIRLLYGGSVKGSNAAEIFAVPDVDGALVGGASLTAEQFSPIVTALEGA</sequence>
<evidence type="ECO:0000313" key="12">
    <source>
        <dbReference type="Proteomes" id="UP000326554"/>
    </source>
</evidence>
<comment type="pathway">
    <text evidence="9 10">Carbohydrate biosynthesis; gluconeogenesis.</text>
</comment>
<dbReference type="GO" id="GO:0004807">
    <property type="term" value="F:triose-phosphate isomerase activity"/>
    <property type="evidence" value="ECO:0007669"/>
    <property type="project" value="UniProtKB-UniRule"/>
</dbReference>
<keyword evidence="7 9" id="KW-0324">Glycolysis</keyword>
<dbReference type="InterPro" id="IPR000652">
    <property type="entry name" value="Triosephosphate_isomerase"/>
</dbReference>
<organism evidence="11 12">
    <name type="scientific">Histidinibacterium aquaticum</name>
    <dbReference type="NCBI Taxonomy" id="2613962"/>
    <lineage>
        <taxon>Bacteria</taxon>
        <taxon>Pseudomonadati</taxon>
        <taxon>Pseudomonadota</taxon>
        <taxon>Alphaproteobacteria</taxon>
        <taxon>Rhodobacterales</taxon>
        <taxon>Paracoccaceae</taxon>
        <taxon>Histidinibacterium</taxon>
    </lineage>
</organism>
<dbReference type="Proteomes" id="UP000326554">
    <property type="component" value="Unassembled WGS sequence"/>
</dbReference>
<feature type="binding site" evidence="9">
    <location>
        <begin position="9"/>
        <end position="11"/>
    </location>
    <ligand>
        <name>substrate</name>
    </ligand>
</feature>
<evidence type="ECO:0000256" key="3">
    <source>
        <dbReference type="ARBA" id="ARBA00004939"/>
    </source>
</evidence>
<comment type="subcellular location">
    <subcellularLocation>
        <location evidence="9 10">Cytoplasm</location>
    </subcellularLocation>
</comment>
<dbReference type="EC" id="5.3.1.1" evidence="9 10"/>
<dbReference type="GO" id="GO:0006094">
    <property type="term" value="P:gluconeogenesis"/>
    <property type="evidence" value="ECO:0007669"/>
    <property type="project" value="UniProtKB-UniRule"/>
</dbReference>
<feature type="binding site" evidence="9">
    <location>
        <begin position="229"/>
        <end position="230"/>
    </location>
    <ligand>
        <name>substrate</name>
    </ligand>
</feature>
<evidence type="ECO:0000256" key="2">
    <source>
        <dbReference type="ARBA" id="ARBA00004680"/>
    </source>
</evidence>
<dbReference type="EMBL" id="VYQE01000002">
    <property type="protein sequence ID" value="KAA9008942.1"/>
    <property type="molecule type" value="Genomic_DNA"/>
</dbReference>
<evidence type="ECO:0000256" key="7">
    <source>
        <dbReference type="ARBA" id="ARBA00023152"/>
    </source>
</evidence>
<feature type="binding site" evidence="9">
    <location>
        <position position="169"/>
    </location>
    <ligand>
        <name>substrate</name>
    </ligand>
</feature>
<evidence type="ECO:0000313" key="11">
    <source>
        <dbReference type="EMBL" id="KAA9008942.1"/>
    </source>
</evidence>
<dbReference type="RefSeq" id="WP_150444475.1">
    <property type="nucleotide sequence ID" value="NZ_VYQE01000002.1"/>
</dbReference>
<proteinExistence type="inferred from homology"/>
<name>A0A5J5GNB8_9RHOB</name>
<evidence type="ECO:0000256" key="10">
    <source>
        <dbReference type="RuleBase" id="RU363013"/>
    </source>
</evidence>
<dbReference type="PANTHER" id="PTHR21139">
    <property type="entry name" value="TRIOSEPHOSPHATE ISOMERASE"/>
    <property type="match status" value="1"/>
</dbReference>
<comment type="catalytic activity">
    <reaction evidence="1">
        <text>L-erythrulose 1-phosphate = D-erythrulose 4-phosphate</text>
        <dbReference type="Rhea" id="RHEA:49588"/>
        <dbReference type="ChEBI" id="CHEBI:58002"/>
        <dbReference type="ChEBI" id="CHEBI:90796"/>
        <dbReference type="EC" id="5.3.1.33"/>
    </reaction>
</comment>
<dbReference type="InterPro" id="IPR013785">
    <property type="entry name" value="Aldolase_TIM"/>
</dbReference>
<comment type="subunit">
    <text evidence="9 10">Homodimer.</text>
</comment>
<dbReference type="GO" id="GO:0005829">
    <property type="term" value="C:cytosol"/>
    <property type="evidence" value="ECO:0007669"/>
    <property type="project" value="TreeGrafter"/>
</dbReference>
<feature type="active site" description="Electrophile" evidence="9">
    <location>
        <position position="93"/>
    </location>
</feature>
<dbReference type="PROSITE" id="PS00171">
    <property type="entry name" value="TIM_1"/>
    <property type="match status" value="1"/>
</dbReference>
<evidence type="ECO:0000256" key="5">
    <source>
        <dbReference type="ARBA" id="ARBA00022432"/>
    </source>
</evidence>